<reference evidence="2 3" key="1">
    <citation type="submission" date="2014-04" db="EMBL/GenBank/DDBJ databases">
        <authorList>
            <consortium name="DOE Joint Genome Institute"/>
            <person name="Kuo A."/>
            <person name="Gay G."/>
            <person name="Dore J."/>
            <person name="Kohler A."/>
            <person name="Nagy L.G."/>
            <person name="Floudas D."/>
            <person name="Copeland A."/>
            <person name="Barry K.W."/>
            <person name="Cichocki N."/>
            <person name="Veneault-Fourrey C."/>
            <person name="LaButti K."/>
            <person name="Lindquist E.A."/>
            <person name="Lipzen A."/>
            <person name="Lundell T."/>
            <person name="Morin E."/>
            <person name="Murat C."/>
            <person name="Sun H."/>
            <person name="Tunlid A."/>
            <person name="Henrissat B."/>
            <person name="Grigoriev I.V."/>
            <person name="Hibbett D.S."/>
            <person name="Martin F."/>
            <person name="Nordberg H.P."/>
            <person name="Cantor M.N."/>
            <person name="Hua S.X."/>
        </authorList>
    </citation>
    <scope>NUCLEOTIDE SEQUENCE [LARGE SCALE GENOMIC DNA]</scope>
    <source>
        <strain evidence="3">h7</strain>
    </source>
</reference>
<dbReference type="HOGENOM" id="CLU_1532747_0_0_1"/>
<dbReference type="PANTHER" id="PTHR46980">
    <property type="entry name" value="TRICALBIN-1-RELATED"/>
    <property type="match status" value="1"/>
</dbReference>
<dbReference type="InterPro" id="IPR052455">
    <property type="entry name" value="Tricalbin_domain"/>
</dbReference>
<dbReference type="Gene3D" id="2.60.40.150">
    <property type="entry name" value="C2 domain"/>
    <property type="match status" value="1"/>
</dbReference>
<evidence type="ECO:0000313" key="3">
    <source>
        <dbReference type="Proteomes" id="UP000053424"/>
    </source>
</evidence>
<dbReference type="EMBL" id="KN831769">
    <property type="protein sequence ID" value="KIM48327.1"/>
    <property type="molecule type" value="Genomic_DNA"/>
</dbReference>
<reference evidence="3" key="2">
    <citation type="submission" date="2015-01" db="EMBL/GenBank/DDBJ databases">
        <title>Evolutionary Origins and Diversification of the Mycorrhizal Mutualists.</title>
        <authorList>
            <consortium name="DOE Joint Genome Institute"/>
            <consortium name="Mycorrhizal Genomics Consortium"/>
            <person name="Kohler A."/>
            <person name="Kuo A."/>
            <person name="Nagy L.G."/>
            <person name="Floudas D."/>
            <person name="Copeland A."/>
            <person name="Barry K.W."/>
            <person name="Cichocki N."/>
            <person name="Veneault-Fourrey C."/>
            <person name="LaButti K."/>
            <person name="Lindquist E.A."/>
            <person name="Lipzen A."/>
            <person name="Lundell T."/>
            <person name="Morin E."/>
            <person name="Murat C."/>
            <person name="Riley R."/>
            <person name="Ohm R."/>
            <person name="Sun H."/>
            <person name="Tunlid A."/>
            <person name="Henrissat B."/>
            <person name="Grigoriev I.V."/>
            <person name="Hibbett D.S."/>
            <person name="Martin F."/>
        </authorList>
    </citation>
    <scope>NUCLEOTIDE SEQUENCE [LARGE SCALE GENOMIC DNA]</scope>
    <source>
        <strain evidence="3">h7</strain>
    </source>
</reference>
<gene>
    <name evidence="2" type="ORF">M413DRAFT_440048</name>
</gene>
<proteinExistence type="predicted"/>
<evidence type="ECO:0000313" key="2">
    <source>
        <dbReference type="EMBL" id="KIM48327.1"/>
    </source>
</evidence>
<sequence>MKCCGSRLFKCLGGNSGSNVYEPLPSNVAPPTVIGMARVVIQSATVNKRFRIPRPYVDIQLQGSTIARTNIPEEKTHSPNWFSESLFVLIYSLQENLEFVVSNYHRGMRHGVIGRATFPLFVLAGDSIRTGEERPILKNTNEVNGTLLFDVFYYPIIHSHMIKDPRSTSRTPSFF</sequence>
<protein>
    <recommendedName>
        <fullName evidence="1">C2 domain-containing protein</fullName>
    </recommendedName>
</protein>
<dbReference type="PROSITE" id="PS50004">
    <property type="entry name" value="C2"/>
    <property type="match status" value="1"/>
</dbReference>
<dbReference type="AlphaFoldDB" id="A0A0C2Z549"/>
<organism evidence="2 3">
    <name type="scientific">Hebeloma cylindrosporum</name>
    <dbReference type="NCBI Taxonomy" id="76867"/>
    <lineage>
        <taxon>Eukaryota</taxon>
        <taxon>Fungi</taxon>
        <taxon>Dikarya</taxon>
        <taxon>Basidiomycota</taxon>
        <taxon>Agaricomycotina</taxon>
        <taxon>Agaricomycetes</taxon>
        <taxon>Agaricomycetidae</taxon>
        <taxon>Agaricales</taxon>
        <taxon>Agaricineae</taxon>
        <taxon>Hymenogastraceae</taxon>
        <taxon>Hebeloma</taxon>
    </lineage>
</organism>
<dbReference type="Pfam" id="PF00168">
    <property type="entry name" value="C2"/>
    <property type="match status" value="1"/>
</dbReference>
<dbReference type="InterPro" id="IPR035892">
    <property type="entry name" value="C2_domain_sf"/>
</dbReference>
<dbReference type="InterPro" id="IPR000008">
    <property type="entry name" value="C2_dom"/>
</dbReference>
<dbReference type="SUPFAM" id="SSF49562">
    <property type="entry name" value="C2 domain (Calcium/lipid-binding domain, CaLB)"/>
    <property type="match status" value="1"/>
</dbReference>
<accession>A0A0C2Z549</accession>
<dbReference type="Proteomes" id="UP000053424">
    <property type="component" value="Unassembled WGS sequence"/>
</dbReference>
<dbReference type="OrthoDB" id="67700at2759"/>
<evidence type="ECO:0000259" key="1">
    <source>
        <dbReference type="PROSITE" id="PS50004"/>
    </source>
</evidence>
<keyword evidence="3" id="KW-1185">Reference proteome</keyword>
<feature type="domain" description="C2" evidence="1">
    <location>
        <begin position="19"/>
        <end position="136"/>
    </location>
</feature>
<name>A0A0C2Z549_HEBCY</name>
<dbReference type="PANTHER" id="PTHR46980:SF2">
    <property type="entry name" value="TRICALBIN-1-RELATED"/>
    <property type="match status" value="1"/>
</dbReference>
<dbReference type="STRING" id="686832.A0A0C2Z549"/>